<comment type="caution">
    <text evidence="2">The sequence shown here is derived from an EMBL/GenBank/DDBJ whole genome shotgun (WGS) entry which is preliminary data.</text>
</comment>
<feature type="region of interest" description="Disordered" evidence="1">
    <location>
        <begin position="1"/>
        <end position="37"/>
    </location>
</feature>
<proteinExistence type="predicted"/>
<evidence type="ECO:0000313" key="2">
    <source>
        <dbReference type="EMBL" id="MPM07838.1"/>
    </source>
</evidence>
<feature type="compositionally biased region" description="Basic residues" evidence="1">
    <location>
        <begin position="27"/>
        <end position="37"/>
    </location>
</feature>
<name>A0A644WWH4_9ZZZZ</name>
<sequence length="472" mass="51341">MTADRHGRGQPPPVPSESGLAGDPAGARKRHTRHRRRLDRQRAQILGLEIVDMALAAGPRDRLRLERQHREIVAQPARRLDRVEPRHQRGVLGGDAGRVLALVPVVIGIRGGAELAVFGRPFRVVLAKRHQRRGADRDRIGAKREGLGHIGAGADAARDDELHLAVHAQILQRLHRGPDAGKRRLADMLDEHILRRRGAALHAVEHHDIGPRLHRERSVIVRPRAADLDVDRLFPVGDLADLEDLDLEIVGPGPVRVPAGRALVDADRQVAHARDPLGDLLAQQHAAAAGLGALADHDLDRIGAAQIVGVHPVAARQILIDELLRMAALLVGHAAIARGGRGAGHRRAAAERLLRRARERAEGHPGDRHRDLQLDRLLREARAEHHAGAAFLAIALERIARHRGAEEQQVVEMRHLPLRTAAADVIDAGRRGAPDLGVDLGREGPAVARQGLGGLVHGSGPQYAEAWSTWKL</sequence>
<dbReference type="AlphaFoldDB" id="A0A644WWH4"/>
<dbReference type="EMBL" id="VSSQ01001381">
    <property type="protein sequence ID" value="MPM07838.1"/>
    <property type="molecule type" value="Genomic_DNA"/>
</dbReference>
<organism evidence="2">
    <name type="scientific">bioreactor metagenome</name>
    <dbReference type="NCBI Taxonomy" id="1076179"/>
    <lineage>
        <taxon>unclassified sequences</taxon>
        <taxon>metagenomes</taxon>
        <taxon>ecological metagenomes</taxon>
    </lineage>
</organism>
<gene>
    <name evidence="2" type="ORF">SDC9_54147</name>
</gene>
<reference evidence="2" key="1">
    <citation type="submission" date="2019-08" db="EMBL/GenBank/DDBJ databases">
        <authorList>
            <person name="Kucharzyk K."/>
            <person name="Murdoch R.W."/>
            <person name="Higgins S."/>
            <person name="Loffler F."/>
        </authorList>
    </citation>
    <scope>NUCLEOTIDE SEQUENCE</scope>
</reference>
<protein>
    <submittedName>
        <fullName evidence="2">Uncharacterized protein</fullName>
    </submittedName>
</protein>
<accession>A0A644WWH4</accession>
<evidence type="ECO:0000256" key="1">
    <source>
        <dbReference type="SAM" id="MobiDB-lite"/>
    </source>
</evidence>